<evidence type="ECO:0000313" key="7">
    <source>
        <dbReference type="EMBL" id="EDR09011.1"/>
    </source>
</evidence>
<dbReference type="FunFam" id="3.40.30.10:FF:000016">
    <property type="entry name" value="Glutathione S-transferase F2"/>
    <property type="match status" value="1"/>
</dbReference>
<sequence length="215" mass="24117">MVIKLYGAVNSTCTKRVAIVLHEKKVPFEFHSIDFSKAENKSPEYLKKQPFGQIPYIDDDGFILYESRAISRYIAEKYANQGTPGLIPTELKAKAIFEQAASVEKDNFDTFAAKAVYENTFKPFYGLTPNKAVFDELIATLDKKLDVYDQILSKQKYVAGEEITLADLFHIPYGAILPAAGSNVIENKPNVDRWFKDITSRPSFLAVKDGVKSSS</sequence>
<dbReference type="Pfam" id="PF00043">
    <property type="entry name" value="GST_C"/>
    <property type="match status" value="1"/>
</dbReference>
<comment type="similarity">
    <text evidence="1">Belongs to the GST superfamily. Phi family.</text>
</comment>
<feature type="domain" description="GST N-terminal" evidence="5">
    <location>
        <begin position="1"/>
        <end position="82"/>
    </location>
</feature>
<dbReference type="GO" id="GO:0004364">
    <property type="term" value="F:glutathione transferase activity"/>
    <property type="evidence" value="ECO:0007669"/>
    <property type="project" value="UniProtKB-EC"/>
</dbReference>
<dbReference type="SFLD" id="SFLDG01154">
    <property type="entry name" value="Main.5:_Phi-like"/>
    <property type="match status" value="1"/>
</dbReference>
<dbReference type="STRING" id="486041.B0D843"/>
<dbReference type="InterPro" id="IPR004045">
    <property type="entry name" value="Glutathione_S-Trfase_N"/>
</dbReference>
<dbReference type="KEGG" id="lbc:LACBIDRAFT_184665"/>
<evidence type="ECO:0000256" key="1">
    <source>
        <dbReference type="ARBA" id="ARBA00010128"/>
    </source>
</evidence>
<gene>
    <name evidence="7" type="ORF">LACBIDRAFT_184665</name>
</gene>
<dbReference type="CDD" id="cd03053">
    <property type="entry name" value="GST_N_Phi"/>
    <property type="match status" value="1"/>
</dbReference>
<dbReference type="InterPro" id="IPR040079">
    <property type="entry name" value="Glutathione_S-Trfase"/>
</dbReference>
<dbReference type="GO" id="GO:0009636">
    <property type="term" value="P:response to toxic substance"/>
    <property type="evidence" value="ECO:0007669"/>
    <property type="project" value="UniProtKB-ARBA"/>
</dbReference>
<dbReference type="EMBL" id="DS547100">
    <property type="protein sequence ID" value="EDR09011.1"/>
    <property type="molecule type" value="Genomic_DNA"/>
</dbReference>
<dbReference type="FunFam" id="1.20.1050.10:FF:000004">
    <property type="entry name" value="Glutathione S-transferase F2"/>
    <property type="match status" value="1"/>
</dbReference>
<dbReference type="Gene3D" id="3.40.30.10">
    <property type="entry name" value="Glutaredoxin"/>
    <property type="match status" value="1"/>
</dbReference>
<dbReference type="RefSeq" id="XP_001880324.1">
    <property type="nucleotide sequence ID" value="XM_001880289.1"/>
</dbReference>
<dbReference type="SUPFAM" id="SSF52833">
    <property type="entry name" value="Thioredoxin-like"/>
    <property type="match status" value="1"/>
</dbReference>
<evidence type="ECO:0000259" key="5">
    <source>
        <dbReference type="PROSITE" id="PS50404"/>
    </source>
</evidence>
<dbReference type="InParanoid" id="B0D843"/>
<dbReference type="InterPro" id="IPR036249">
    <property type="entry name" value="Thioredoxin-like_sf"/>
</dbReference>
<comment type="catalytic activity">
    <reaction evidence="4">
        <text>RX + glutathione = an S-substituted glutathione + a halide anion + H(+)</text>
        <dbReference type="Rhea" id="RHEA:16437"/>
        <dbReference type="ChEBI" id="CHEBI:15378"/>
        <dbReference type="ChEBI" id="CHEBI:16042"/>
        <dbReference type="ChEBI" id="CHEBI:17792"/>
        <dbReference type="ChEBI" id="CHEBI:57925"/>
        <dbReference type="ChEBI" id="CHEBI:90779"/>
        <dbReference type="EC" id="2.5.1.18"/>
    </reaction>
</comment>
<proteinExistence type="inferred from homology"/>
<dbReference type="SUPFAM" id="SSF47616">
    <property type="entry name" value="GST C-terminal domain-like"/>
    <property type="match status" value="1"/>
</dbReference>
<evidence type="ECO:0000256" key="4">
    <source>
        <dbReference type="ARBA" id="ARBA00047960"/>
    </source>
</evidence>
<keyword evidence="3" id="KW-0808">Transferase</keyword>
<reference evidence="7 8" key="1">
    <citation type="journal article" date="2008" name="Nature">
        <title>The genome of Laccaria bicolor provides insights into mycorrhizal symbiosis.</title>
        <authorList>
            <person name="Martin F."/>
            <person name="Aerts A."/>
            <person name="Ahren D."/>
            <person name="Brun A."/>
            <person name="Danchin E.G.J."/>
            <person name="Duchaussoy F."/>
            <person name="Gibon J."/>
            <person name="Kohler A."/>
            <person name="Lindquist E."/>
            <person name="Pereda V."/>
            <person name="Salamov A."/>
            <person name="Shapiro H.J."/>
            <person name="Wuyts J."/>
            <person name="Blaudez D."/>
            <person name="Buee M."/>
            <person name="Brokstein P."/>
            <person name="Canbaeck B."/>
            <person name="Cohen D."/>
            <person name="Courty P.E."/>
            <person name="Coutinho P.M."/>
            <person name="Delaruelle C."/>
            <person name="Detter J.C."/>
            <person name="Deveau A."/>
            <person name="DiFazio S."/>
            <person name="Duplessis S."/>
            <person name="Fraissinet-Tachet L."/>
            <person name="Lucic E."/>
            <person name="Frey-Klett P."/>
            <person name="Fourrey C."/>
            <person name="Feussner I."/>
            <person name="Gay G."/>
            <person name="Grimwood J."/>
            <person name="Hoegger P.J."/>
            <person name="Jain P."/>
            <person name="Kilaru S."/>
            <person name="Labbe J."/>
            <person name="Lin Y.C."/>
            <person name="Legue V."/>
            <person name="Le Tacon F."/>
            <person name="Marmeisse R."/>
            <person name="Melayah D."/>
            <person name="Montanini B."/>
            <person name="Muratet M."/>
            <person name="Nehls U."/>
            <person name="Niculita-Hirzel H."/>
            <person name="Oudot-Le Secq M.P."/>
            <person name="Peter M."/>
            <person name="Quesneville H."/>
            <person name="Rajashekar B."/>
            <person name="Reich M."/>
            <person name="Rouhier N."/>
            <person name="Schmutz J."/>
            <person name="Yin T."/>
            <person name="Chalot M."/>
            <person name="Henrissat B."/>
            <person name="Kuees U."/>
            <person name="Lucas S."/>
            <person name="Van de Peer Y."/>
            <person name="Podila G.K."/>
            <person name="Polle A."/>
            <person name="Pukkila P.J."/>
            <person name="Richardson P.M."/>
            <person name="Rouze P."/>
            <person name="Sanders I.R."/>
            <person name="Stajich J.E."/>
            <person name="Tunlid A."/>
            <person name="Tuskan G."/>
            <person name="Grigoriev I.V."/>
        </authorList>
    </citation>
    <scope>NUCLEOTIDE SEQUENCE [LARGE SCALE GENOMIC DNA]</scope>
    <source>
        <strain evidence="8">S238N-H82 / ATCC MYA-4686</strain>
    </source>
</reference>
<dbReference type="SFLD" id="SFLDG00358">
    <property type="entry name" value="Main_(cytGST)"/>
    <property type="match status" value="1"/>
</dbReference>
<dbReference type="PANTHER" id="PTHR43900:SF3">
    <property type="entry name" value="GLUTATHIONE S-TRANSFERASE RHO"/>
    <property type="match status" value="1"/>
</dbReference>
<name>B0D843_LACBS</name>
<dbReference type="Pfam" id="PF02798">
    <property type="entry name" value="GST_N"/>
    <property type="match status" value="1"/>
</dbReference>
<dbReference type="PANTHER" id="PTHR43900">
    <property type="entry name" value="GLUTATHIONE S-TRANSFERASE RHO"/>
    <property type="match status" value="1"/>
</dbReference>
<dbReference type="OrthoDB" id="249703at2759"/>
<evidence type="ECO:0000256" key="3">
    <source>
        <dbReference type="ARBA" id="ARBA00022679"/>
    </source>
</evidence>
<dbReference type="PROSITE" id="PS50405">
    <property type="entry name" value="GST_CTER"/>
    <property type="match status" value="1"/>
</dbReference>
<dbReference type="GO" id="GO:0005737">
    <property type="term" value="C:cytoplasm"/>
    <property type="evidence" value="ECO:0007669"/>
    <property type="project" value="TreeGrafter"/>
</dbReference>
<feature type="domain" description="GST C-terminal" evidence="6">
    <location>
        <begin position="90"/>
        <end position="215"/>
    </location>
</feature>
<dbReference type="InterPro" id="IPR004046">
    <property type="entry name" value="GST_C"/>
</dbReference>
<protein>
    <recommendedName>
        <fullName evidence="2">glutathione transferase</fullName>
        <ecNumber evidence="2">2.5.1.18</ecNumber>
    </recommendedName>
</protein>
<dbReference type="GO" id="GO:0043295">
    <property type="term" value="F:glutathione binding"/>
    <property type="evidence" value="ECO:0007669"/>
    <property type="project" value="TreeGrafter"/>
</dbReference>
<organism evidence="8">
    <name type="scientific">Laccaria bicolor (strain S238N-H82 / ATCC MYA-4686)</name>
    <name type="common">Bicoloured deceiver</name>
    <name type="synonym">Laccaria laccata var. bicolor</name>
    <dbReference type="NCBI Taxonomy" id="486041"/>
    <lineage>
        <taxon>Eukaryota</taxon>
        <taxon>Fungi</taxon>
        <taxon>Dikarya</taxon>
        <taxon>Basidiomycota</taxon>
        <taxon>Agaricomycotina</taxon>
        <taxon>Agaricomycetes</taxon>
        <taxon>Agaricomycetidae</taxon>
        <taxon>Agaricales</taxon>
        <taxon>Agaricineae</taxon>
        <taxon>Hydnangiaceae</taxon>
        <taxon>Laccaria</taxon>
    </lineage>
</organism>
<dbReference type="Proteomes" id="UP000001194">
    <property type="component" value="Unassembled WGS sequence"/>
</dbReference>
<evidence type="ECO:0000259" key="6">
    <source>
        <dbReference type="PROSITE" id="PS50405"/>
    </source>
</evidence>
<dbReference type="Gene3D" id="1.20.1050.10">
    <property type="match status" value="1"/>
</dbReference>
<dbReference type="InterPro" id="IPR036282">
    <property type="entry name" value="Glutathione-S-Trfase_C_sf"/>
</dbReference>
<dbReference type="GO" id="GO:0006749">
    <property type="term" value="P:glutathione metabolic process"/>
    <property type="evidence" value="ECO:0007669"/>
    <property type="project" value="TreeGrafter"/>
</dbReference>
<dbReference type="PROSITE" id="PS50404">
    <property type="entry name" value="GST_NTER"/>
    <property type="match status" value="1"/>
</dbReference>
<dbReference type="GeneID" id="6076023"/>
<dbReference type="SFLD" id="SFLDS00019">
    <property type="entry name" value="Glutathione_Transferase_(cytos"/>
    <property type="match status" value="1"/>
</dbReference>
<accession>B0D843</accession>
<evidence type="ECO:0000313" key="8">
    <source>
        <dbReference type="Proteomes" id="UP000001194"/>
    </source>
</evidence>
<evidence type="ECO:0000256" key="2">
    <source>
        <dbReference type="ARBA" id="ARBA00012452"/>
    </source>
</evidence>
<dbReference type="HOGENOM" id="CLU_011226_5_1_1"/>
<keyword evidence="8" id="KW-1185">Reference proteome</keyword>
<dbReference type="InterPro" id="IPR010987">
    <property type="entry name" value="Glutathione-S-Trfase_C-like"/>
</dbReference>
<dbReference type="EC" id="2.5.1.18" evidence="2"/>
<dbReference type="AlphaFoldDB" id="B0D843"/>